<name>A0A1A9USM7_GLOAU</name>
<accession>A0A1A9USM7</accession>
<evidence type="ECO:0000313" key="3">
    <source>
        <dbReference type="EnsemblMetazoa" id="GAUT014026-PA"/>
    </source>
</evidence>
<evidence type="ECO:0000313" key="4">
    <source>
        <dbReference type="Proteomes" id="UP000078200"/>
    </source>
</evidence>
<keyword evidence="4" id="KW-1185">Reference proteome</keyword>
<protein>
    <recommendedName>
        <fullName evidence="5">Ion transport domain-containing protein</fullName>
    </recommendedName>
</protein>
<evidence type="ECO:0008006" key="5">
    <source>
        <dbReference type="Google" id="ProtNLM"/>
    </source>
</evidence>
<proteinExistence type="predicted"/>
<keyword evidence="1" id="KW-0812">Transmembrane</keyword>
<keyword evidence="2" id="KW-0732">Signal</keyword>
<keyword evidence="1" id="KW-0472">Membrane</keyword>
<dbReference type="Proteomes" id="UP000078200">
    <property type="component" value="Unassembled WGS sequence"/>
</dbReference>
<organism evidence="3 4">
    <name type="scientific">Glossina austeni</name>
    <name type="common">Savannah tsetse fly</name>
    <dbReference type="NCBI Taxonomy" id="7395"/>
    <lineage>
        <taxon>Eukaryota</taxon>
        <taxon>Metazoa</taxon>
        <taxon>Ecdysozoa</taxon>
        <taxon>Arthropoda</taxon>
        <taxon>Hexapoda</taxon>
        <taxon>Insecta</taxon>
        <taxon>Pterygota</taxon>
        <taxon>Neoptera</taxon>
        <taxon>Endopterygota</taxon>
        <taxon>Diptera</taxon>
        <taxon>Brachycera</taxon>
        <taxon>Muscomorpha</taxon>
        <taxon>Hippoboscoidea</taxon>
        <taxon>Glossinidae</taxon>
        <taxon>Glossina</taxon>
    </lineage>
</organism>
<evidence type="ECO:0000256" key="2">
    <source>
        <dbReference type="SAM" id="SignalP"/>
    </source>
</evidence>
<feature type="chain" id="PRO_5008398776" description="Ion transport domain-containing protein" evidence="2">
    <location>
        <begin position="19"/>
        <end position="104"/>
    </location>
</feature>
<evidence type="ECO:0000256" key="1">
    <source>
        <dbReference type="SAM" id="Phobius"/>
    </source>
</evidence>
<sequence length="104" mass="12190">MIICVYSIFVMVFALLLTHPHPHPHQSDILRDEDELPYVCFDVTLTLWLFHVFTSMRVILKNHIGVPFQRFFLTLMQTTDYGDLEVSQCMNEIFFIKPVVLTDG</sequence>
<feature type="signal peptide" evidence="2">
    <location>
        <begin position="1"/>
        <end position="18"/>
    </location>
</feature>
<dbReference type="EnsemblMetazoa" id="GAUT014026-RA">
    <property type="protein sequence ID" value="GAUT014026-PA"/>
    <property type="gene ID" value="GAUT014026"/>
</dbReference>
<reference evidence="3" key="1">
    <citation type="submission" date="2020-05" db="UniProtKB">
        <authorList>
            <consortium name="EnsemblMetazoa"/>
        </authorList>
    </citation>
    <scope>IDENTIFICATION</scope>
    <source>
        <strain evidence="3">TTRI</strain>
    </source>
</reference>
<keyword evidence="1" id="KW-1133">Transmembrane helix</keyword>
<dbReference type="AlphaFoldDB" id="A0A1A9USM7"/>
<feature type="transmembrane region" description="Helical" evidence="1">
    <location>
        <begin position="36"/>
        <end position="60"/>
    </location>
</feature>
<dbReference type="VEuPathDB" id="VectorBase:GAUT014026"/>